<reference evidence="4 5" key="1">
    <citation type="submission" date="2016-03" db="EMBL/GenBank/DDBJ databases">
        <title>Comparative genomics of Pseudogymnoascus destructans, the fungus causing white-nose syndrome of bats.</title>
        <authorList>
            <person name="Palmer J.M."/>
            <person name="Drees K.P."/>
            <person name="Foster J.T."/>
            <person name="Lindner D.L."/>
        </authorList>
    </citation>
    <scope>NUCLEOTIDE SEQUENCE [LARGE SCALE GENOMIC DNA]</scope>
    <source>
        <strain evidence="4 5">UAMH 10579</strain>
    </source>
</reference>
<proteinExistence type="predicted"/>
<dbReference type="GO" id="GO:0016491">
    <property type="term" value="F:oxidoreductase activity"/>
    <property type="evidence" value="ECO:0007669"/>
    <property type="project" value="UniProtKB-KW"/>
</dbReference>
<sequence>MDANRAAFRKWSIIPRMLQDNTIRDLSVELFGSKYPSLVLVAPVGVNKIFHHEGECAVARAAANCSVPYIMSTGSSTTPEEIAETSGSGSRSGSRWFQPAGFTTLVVTLNLWALSWRPKDLDNASVPFYLGIGDAICLSDPVFQKKWKDGPGKGKSIQDDFQNACMGWEKTVFSGHSHTWEDIKFLKEHWDGPIVLKGIQSIEDAELAVKAGVQALSFLTTGVA</sequence>
<organism evidence="4 5">
    <name type="scientific">Pseudogymnoascus verrucosus</name>
    <dbReference type="NCBI Taxonomy" id="342668"/>
    <lineage>
        <taxon>Eukaryota</taxon>
        <taxon>Fungi</taxon>
        <taxon>Dikarya</taxon>
        <taxon>Ascomycota</taxon>
        <taxon>Pezizomycotina</taxon>
        <taxon>Leotiomycetes</taxon>
        <taxon>Thelebolales</taxon>
        <taxon>Thelebolaceae</taxon>
        <taxon>Pseudogymnoascus</taxon>
    </lineage>
</organism>
<dbReference type="InterPro" id="IPR000262">
    <property type="entry name" value="FMN-dep_DH"/>
</dbReference>
<name>A0A1B8G8J2_9PEZI</name>
<dbReference type="PROSITE" id="PS51349">
    <property type="entry name" value="FMN_HYDROXY_ACID_DH_2"/>
    <property type="match status" value="1"/>
</dbReference>
<accession>A0A1B8G8J2</accession>
<gene>
    <name evidence="4" type="ORF">VE01_10060</name>
</gene>
<evidence type="ECO:0000259" key="3">
    <source>
        <dbReference type="PROSITE" id="PS51349"/>
    </source>
</evidence>
<evidence type="ECO:0000256" key="2">
    <source>
        <dbReference type="ARBA" id="ARBA00023002"/>
    </source>
</evidence>
<dbReference type="InterPro" id="IPR037396">
    <property type="entry name" value="FMN_HAD"/>
</dbReference>
<dbReference type="Proteomes" id="UP000091956">
    <property type="component" value="Unassembled WGS sequence"/>
</dbReference>
<keyword evidence="2" id="KW-0560">Oxidoreductase</keyword>
<dbReference type="SUPFAM" id="SSF51395">
    <property type="entry name" value="FMN-linked oxidoreductases"/>
    <property type="match status" value="1"/>
</dbReference>
<feature type="non-terminal residue" evidence="4">
    <location>
        <position position="224"/>
    </location>
</feature>
<evidence type="ECO:0000313" key="4">
    <source>
        <dbReference type="EMBL" id="OBT92131.1"/>
    </source>
</evidence>
<evidence type="ECO:0000256" key="1">
    <source>
        <dbReference type="ARBA" id="ARBA00001917"/>
    </source>
</evidence>
<keyword evidence="5" id="KW-1185">Reference proteome</keyword>
<dbReference type="PANTHER" id="PTHR10578:SF143">
    <property type="entry name" value="FMN-DEPENDENT ALPHA-HYDROXY ACID DEHYDROGENASE PB1A11.03"/>
    <property type="match status" value="1"/>
</dbReference>
<dbReference type="InterPro" id="IPR013785">
    <property type="entry name" value="Aldolase_TIM"/>
</dbReference>
<evidence type="ECO:0000313" key="5">
    <source>
        <dbReference type="Proteomes" id="UP000091956"/>
    </source>
</evidence>
<dbReference type="PANTHER" id="PTHR10578">
    <property type="entry name" value="S -2-HYDROXY-ACID OXIDASE-RELATED"/>
    <property type="match status" value="1"/>
</dbReference>
<dbReference type="Pfam" id="PF01070">
    <property type="entry name" value="FMN_dh"/>
    <property type="match status" value="2"/>
</dbReference>
<dbReference type="STRING" id="342668.A0A1B8G8J2"/>
<dbReference type="GeneID" id="28843446"/>
<dbReference type="EMBL" id="KV460273">
    <property type="protein sequence ID" value="OBT92131.1"/>
    <property type="molecule type" value="Genomic_DNA"/>
</dbReference>
<dbReference type="AlphaFoldDB" id="A0A1B8G8J2"/>
<dbReference type="Gene3D" id="3.20.20.70">
    <property type="entry name" value="Aldolase class I"/>
    <property type="match status" value="1"/>
</dbReference>
<reference evidence="5" key="2">
    <citation type="journal article" date="2018" name="Nat. Commun.">
        <title>Extreme sensitivity to ultraviolet light in the fungal pathogen causing white-nose syndrome of bats.</title>
        <authorList>
            <person name="Palmer J.M."/>
            <person name="Drees K.P."/>
            <person name="Foster J.T."/>
            <person name="Lindner D.L."/>
        </authorList>
    </citation>
    <scope>NUCLEOTIDE SEQUENCE [LARGE SCALE GENOMIC DNA]</scope>
    <source>
        <strain evidence="5">UAMH 10579</strain>
    </source>
</reference>
<protein>
    <recommendedName>
        <fullName evidence="3">FMN hydroxy acid dehydrogenase domain-containing protein</fullName>
    </recommendedName>
</protein>
<feature type="domain" description="FMN hydroxy acid dehydrogenase" evidence="3">
    <location>
        <begin position="1"/>
        <end position="224"/>
    </location>
</feature>
<comment type="cofactor">
    <cofactor evidence="1">
        <name>FMN</name>
        <dbReference type="ChEBI" id="CHEBI:58210"/>
    </cofactor>
</comment>
<dbReference type="OrthoDB" id="25826at2759"/>
<dbReference type="RefSeq" id="XP_018125864.1">
    <property type="nucleotide sequence ID" value="XM_018279467.1"/>
</dbReference>